<reference evidence="2" key="1">
    <citation type="submission" date="2024-06" db="EMBL/GenBank/DDBJ databases">
        <title>Multi-omics analyses provide insights into the biosynthesis of the anticancer antibiotic pleurotin in Hohenbuehelia grisea.</title>
        <authorList>
            <person name="Weaver J.A."/>
            <person name="Alberti F."/>
        </authorList>
    </citation>
    <scope>NUCLEOTIDE SEQUENCE [LARGE SCALE GENOMIC DNA]</scope>
    <source>
        <strain evidence="2">T-177</strain>
    </source>
</reference>
<name>A0ABR3JFW1_9AGAR</name>
<dbReference type="Gene3D" id="3.40.50.300">
    <property type="entry name" value="P-loop containing nucleotide triphosphate hydrolases"/>
    <property type="match status" value="1"/>
</dbReference>
<evidence type="ECO:0000313" key="2">
    <source>
        <dbReference type="Proteomes" id="UP001556367"/>
    </source>
</evidence>
<organism evidence="1 2">
    <name type="scientific">Hohenbuehelia grisea</name>
    <dbReference type="NCBI Taxonomy" id="104357"/>
    <lineage>
        <taxon>Eukaryota</taxon>
        <taxon>Fungi</taxon>
        <taxon>Dikarya</taxon>
        <taxon>Basidiomycota</taxon>
        <taxon>Agaricomycotina</taxon>
        <taxon>Agaricomycetes</taxon>
        <taxon>Agaricomycetidae</taxon>
        <taxon>Agaricales</taxon>
        <taxon>Pleurotineae</taxon>
        <taxon>Pleurotaceae</taxon>
        <taxon>Hohenbuehelia</taxon>
    </lineage>
</organism>
<evidence type="ECO:0000313" key="1">
    <source>
        <dbReference type="EMBL" id="KAL0954456.1"/>
    </source>
</evidence>
<accession>A0ABR3JFW1</accession>
<dbReference type="Proteomes" id="UP001556367">
    <property type="component" value="Unassembled WGS sequence"/>
</dbReference>
<sequence>MAGVSDTACPLVRQVRCFRYKRATGQTVTLVGTPGFDETTKSDTEILDLLAKWLQKTHRNHVRLTGVIYTHRITDNRMTGAPIKNLPMFSELCGDEAARGVVLATTMWGKLKSPEVGTKRLNELLKTTWKPMIESGSCADQFLDGYQSAWNIIDLVIERWKTRTVLLQEEMVNLKKRLGETSAGDTLYAAIQEAWAGQREILQGLRERTSKLDNPDSELVRHLEAQYNKLQERIDSTFEQMIKMKIPLTRRIILFFSFKSAKPNGIPVWKF</sequence>
<dbReference type="SUPFAM" id="SSF52540">
    <property type="entry name" value="P-loop containing nucleoside triphosphate hydrolases"/>
    <property type="match status" value="1"/>
</dbReference>
<comment type="caution">
    <text evidence="1">The sequence shown here is derived from an EMBL/GenBank/DDBJ whole genome shotgun (WGS) entry which is preliminary data.</text>
</comment>
<protein>
    <submittedName>
        <fullName evidence="1">Uncharacterized protein</fullName>
    </submittedName>
</protein>
<proteinExistence type="predicted"/>
<dbReference type="InterPro" id="IPR027417">
    <property type="entry name" value="P-loop_NTPase"/>
</dbReference>
<gene>
    <name evidence="1" type="ORF">HGRIS_003432</name>
</gene>
<keyword evidence="2" id="KW-1185">Reference proteome</keyword>
<dbReference type="EMBL" id="JASNQZ010000007">
    <property type="protein sequence ID" value="KAL0954456.1"/>
    <property type="molecule type" value="Genomic_DNA"/>
</dbReference>